<feature type="region of interest" description="Disordered" evidence="1">
    <location>
        <begin position="204"/>
        <end position="261"/>
    </location>
</feature>
<feature type="region of interest" description="Disordered" evidence="1">
    <location>
        <begin position="717"/>
        <end position="865"/>
    </location>
</feature>
<protein>
    <submittedName>
        <fullName evidence="2">Uncharacterized protein</fullName>
    </submittedName>
</protein>
<comment type="caution">
    <text evidence="2">The sequence shown here is derived from an EMBL/GenBank/DDBJ whole genome shotgun (WGS) entry which is preliminary data.</text>
</comment>
<feature type="compositionally biased region" description="Polar residues" evidence="1">
    <location>
        <begin position="450"/>
        <end position="464"/>
    </location>
</feature>
<feature type="region of interest" description="Disordered" evidence="1">
    <location>
        <begin position="372"/>
        <end position="428"/>
    </location>
</feature>
<dbReference type="AlphaFoldDB" id="A0A8J4LLU5"/>
<feature type="compositionally biased region" description="Low complexity" evidence="1">
    <location>
        <begin position="851"/>
        <end position="865"/>
    </location>
</feature>
<feature type="region of interest" description="Disordered" evidence="1">
    <location>
        <begin position="670"/>
        <end position="702"/>
    </location>
</feature>
<name>A0A8J4LLU5_9CHLO</name>
<proteinExistence type="predicted"/>
<evidence type="ECO:0000313" key="3">
    <source>
        <dbReference type="Proteomes" id="UP000722791"/>
    </source>
</evidence>
<sequence length="987" mass="98583">MRGSSQTSGGSEGSFTEGALSLLRTSVAGVSNDVRKAPKPAGKAFQTAHDSSGWDRKARWQRAFNLARSKMGVQGMDESVDKWGAGGRDSDGGDLRSASAQPARRVSTLVSTGGFALAGAPGTIVELRTPVALKEHLKRGKGARELGIQLVALEGAGQDIPLSEQDAAALVAQFDQRHQMLGTAPSPGRQALTPADRALKAWMNNNANNNNNNVGGDRSCSSSSLASNTGTSCADSAASSNTGSAASQVSGSTVTASGSGVDTGMHSGASIATNTPTSPLGAVAASDRPAAIASGSSSSPAAASVGGACNNIGGFGGGSGGSVSGIGSGGSGKMLLRRYSESGGAANPCDGALSTFKRHSGAAPESIIARQAQPMQRADSASLHRPAHEASSAPRSIERQASASDEPPAIPTTAASGLQPSRGSISRQSSGVLTGAVLAMGVHPEHNGGWVTTPTTGSFDASSISGGGALRPTPRPGSAGRRAAQSQAWLTASTAEPLPPAGGIGAYADGSGSSNSGGGASSGPAVGVPSPFSSLLVSATAIVQPQAQRHMPQVLPVLQVPQLAVEDSSSPTRFLGVRNPLPISQCSAAGGGSGGVSGSEAEFANVRYLSLSPSAEGNAPSPHSHGVQLVATSPVGPVSATAAGNASSCGGSGGLVPTPPSASLDYPAAFTGGLRRPRPRVSTTGGAAVNNPSEISPPLSHGACIPADARSGVDSTMMAAAAPPSPSRLVMHTSPASPPSYSPTRAGVTAQGHRRNTTSSYSKQAGPPQSSSTPLAPRAPAQPPTSTTPSPPSPTPANINHRRMSMTGLPSTPAFQSGGSNSGNGGGGGLARPAAAASQPHSRSPPHVHRSPVQQVHHPQQLQLQPLVSTAPVWQTALKPMGAGTAPHGRLTDDGDARLNSAGCGSTSSGVRTANSPGAKVRTTPVSDAVLAGLRVVATEVADELSREAEMAAMERQTLAQRNRMRVSDSGKPRHISLPGDPWRKWG</sequence>
<feature type="region of interest" description="Disordered" evidence="1">
    <location>
        <begin position="880"/>
        <end position="921"/>
    </location>
</feature>
<feature type="compositionally biased region" description="Low complexity" evidence="1">
    <location>
        <begin position="776"/>
        <end position="788"/>
    </location>
</feature>
<feature type="compositionally biased region" description="Gly residues" evidence="1">
    <location>
        <begin position="820"/>
        <end position="830"/>
    </location>
</feature>
<feature type="region of interest" description="Disordered" evidence="1">
    <location>
        <begin position="79"/>
        <end position="102"/>
    </location>
</feature>
<feature type="compositionally biased region" description="Polar residues" evidence="1">
    <location>
        <begin position="413"/>
        <end position="428"/>
    </location>
</feature>
<feature type="region of interest" description="Disordered" evidence="1">
    <location>
        <begin position="447"/>
        <end position="525"/>
    </location>
</feature>
<feature type="compositionally biased region" description="Polar residues" evidence="1">
    <location>
        <begin position="484"/>
        <end position="494"/>
    </location>
</feature>
<gene>
    <name evidence="2" type="ORF">Vretimale_7717</name>
</gene>
<reference evidence="2" key="1">
    <citation type="journal article" date="2021" name="Proc. Natl. Acad. Sci. U.S.A.">
        <title>Three genomes in the algal genus Volvox reveal the fate of a haploid sex-determining region after a transition to homothallism.</title>
        <authorList>
            <person name="Yamamoto K."/>
            <person name="Hamaji T."/>
            <person name="Kawai-Toyooka H."/>
            <person name="Matsuzaki R."/>
            <person name="Takahashi F."/>
            <person name="Nishimura Y."/>
            <person name="Kawachi M."/>
            <person name="Noguchi H."/>
            <person name="Minakuchi Y."/>
            <person name="Umen J.G."/>
            <person name="Toyoda A."/>
            <person name="Nozaki H."/>
        </authorList>
    </citation>
    <scope>NUCLEOTIDE SEQUENCE</scope>
    <source>
        <strain evidence="2">NIES-3785</strain>
    </source>
</reference>
<evidence type="ECO:0000313" key="2">
    <source>
        <dbReference type="EMBL" id="GIM02886.1"/>
    </source>
</evidence>
<dbReference type="Proteomes" id="UP000722791">
    <property type="component" value="Unassembled WGS sequence"/>
</dbReference>
<feature type="compositionally biased region" description="Polar residues" evidence="1">
    <location>
        <begin position="903"/>
        <end position="916"/>
    </location>
</feature>
<evidence type="ECO:0000256" key="1">
    <source>
        <dbReference type="SAM" id="MobiDB-lite"/>
    </source>
</evidence>
<feature type="compositionally biased region" description="Low complexity" evidence="1">
    <location>
        <begin position="204"/>
        <end position="260"/>
    </location>
</feature>
<dbReference type="EMBL" id="BNCQ01000012">
    <property type="protein sequence ID" value="GIM02886.1"/>
    <property type="molecule type" value="Genomic_DNA"/>
</dbReference>
<feature type="region of interest" description="Disordered" evidence="1">
    <location>
        <begin position="962"/>
        <end position="987"/>
    </location>
</feature>
<organism evidence="2 3">
    <name type="scientific">Volvox reticuliferus</name>
    <dbReference type="NCBI Taxonomy" id="1737510"/>
    <lineage>
        <taxon>Eukaryota</taxon>
        <taxon>Viridiplantae</taxon>
        <taxon>Chlorophyta</taxon>
        <taxon>core chlorophytes</taxon>
        <taxon>Chlorophyceae</taxon>
        <taxon>CS clade</taxon>
        <taxon>Chlamydomonadales</taxon>
        <taxon>Volvocaceae</taxon>
        <taxon>Volvox</taxon>
    </lineage>
</organism>
<accession>A0A8J4LLU5</accession>
<feature type="compositionally biased region" description="Polar residues" evidence="1">
    <location>
        <begin position="757"/>
        <end position="774"/>
    </location>
</feature>
<dbReference type="OrthoDB" id="544805at2759"/>
<feature type="region of interest" description="Disordered" evidence="1">
    <location>
        <begin position="31"/>
        <end position="52"/>
    </location>
</feature>
<feature type="compositionally biased region" description="Polar residues" evidence="1">
    <location>
        <begin position="681"/>
        <end position="694"/>
    </location>
</feature>